<feature type="transmembrane region" description="Helical" evidence="1">
    <location>
        <begin position="217"/>
        <end position="241"/>
    </location>
</feature>
<evidence type="ECO:0000259" key="2">
    <source>
        <dbReference type="Pfam" id="PF20153"/>
    </source>
</evidence>
<keyword evidence="4" id="KW-1185">Reference proteome</keyword>
<dbReference type="EMBL" id="JAGMVJ010000022">
    <property type="protein sequence ID" value="KAH7073343.1"/>
    <property type="molecule type" value="Genomic_DNA"/>
</dbReference>
<dbReference type="InterPro" id="IPR045338">
    <property type="entry name" value="DUF6535"/>
</dbReference>
<sequence length="339" mass="37860">MREQASPQGPPLAAAKDTPNGWNIWQPLQCFLLAATTAPYRRAFKLYTWRPMKDFRAAKGDRTLLIPLVRNWKADKYAELQAVQVAATFCGGAAFSSLPWSRTSNAIWIADALWFCSLLCSIFAIITSIQTKSLLDDLPSREQLTTALPENEVQRMRQTILRYKKTPGIKHWIMVFVWQFPSMTMAYAWCTFIAGLTVYICTPFIQRLPWQDRHKQIAVAYLAFGLVGVLTYISATVFVYVGEKDYERSVAISRASTLANTGSSTIANKNVGFGGVEAGASPTRVEAQTQMQQDATNLTIVEIPDPVQAARSKALIGFDHSDSPKMVPEHSRANPRLLF</sequence>
<accession>A0A8K0QVX2</accession>
<feature type="transmembrane region" description="Helical" evidence="1">
    <location>
        <begin position="106"/>
        <end position="129"/>
    </location>
</feature>
<feature type="transmembrane region" description="Helical" evidence="1">
    <location>
        <begin position="186"/>
        <end position="205"/>
    </location>
</feature>
<comment type="caution">
    <text evidence="3">The sequence shown here is derived from an EMBL/GenBank/DDBJ whole genome shotgun (WGS) entry which is preliminary data.</text>
</comment>
<reference evidence="3" key="1">
    <citation type="journal article" date="2021" name="Nat. Commun.">
        <title>Genetic determinants of endophytism in the Arabidopsis root mycobiome.</title>
        <authorList>
            <person name="Mesny F."/>
            <person name="Miyauchi S."/>
            <person name="Thiergart T."/>
            <person name="Pickel B."/>
            <person name="Atanasova L."/>
            <person name="Karlsson M."/>
            <person name="Huettel B."/>
            <person name="Barry K.W."/>
            <person name="Haridas S."/>
            <person name="Chen C."/>
            <person name="Bauer D."/>
            <person name="Andreopoulos W."/>
            <person name="Pangilinan J."/>
            <person name="LaButti K."/>
            <person name="Riley R."/>
            <person name="Lipzen A."/>
            <person name="Clum A."/>
            <person name="Drula E."/>
            <person name="Henrissat B."/>
            <person name="Kohler A."/>
            <person name="Grigoriev I.V."/>
            <person name="Martin F.M."/>
            <person name="Hacquard S."/>
        </authorList>
    </citation>
    <scope>NUCLEOTIDE SEQUENCE</scope>
    <source>
        <strain evidence="3">MPI-SDFR-AT-0120</strain>
    </source>
</reference>
<gene>
    <name evidence="3" type="ORF">FB567DRAFT_197833</name>
</gene>
<keyword evidence="1" id="KW-0472">Membrane</keyword>
<dbReference type="OrthoDB" id="630895at2759"/>
<dbReference type="Pfam" id="PF20153">
    <property type="entry name" value="DUF6535"/>
    <property type="match status" value="1"/>
</dbReference>
<evidence type="ECO:0000256" key="1">
    <source>
        <dbReference type="SAM" id="Phobius"/>
    </source>
</evidence>
<name>A0A8K0QVX2_9PLEO</name>
<feature type="domain" description="DUF6535" evidence="2">
    <location>
        <begin position="88"/>
        <end position="200"/>
    </location>
</feature>
<dbReference type="AlphaFoldDB" id="A0A8K0QVX2"/>
<keyword evidence="1" id="KW-0812">Transmembrane</keyword>
<proteinExistence type="predicted"/>
<evidence type="ECO:0000313" key="4">
    <source>
        <dbReference type="Proteomes" id="UP000813461"/>
    </source>
</evidence>
<dbReference type="Proteomes" id="UP000813461">
    <property type="component" value="Unassembled WGS sequence"/>
</dbReference>
<organism evidence="3 4">
    <name type="scientific">Paraphoma chrysanthemicola</name>
    <dbReference type="NCBI Taxonomy" id="798071"/>
    <lineage>
        <taxon>Eukaryota</taxon>
        <taxon>Fungi</taxon>
        <taxon>Dikarya</taxon>
        <taxon>Ascomycota</taxon>
        <taxon>Pezizomycotina</taxon>
        <taxon>Dothideomycetes</taxon>
        <taxon>Pleosporomycetidae</taxon>
        <taxon>Pleosporales</taxon>
        <taxon>Pleosporineae</taxon>
        <taxon>Phaeosphaeriaceae</taxon>
        <taxon>Paraphoma</taxon>
    </lineage>
</organism>
<keyword evidence="1" id="KW-1133">Transmembrane helix</keyword>
<evidence type="ECO:0000313" key="3">
    <source>
        <dbReference type="EMBL" id="KAH7073343.1"/>
    </source>
</evidence>
<protein>
    <recommendedName>
        <fullName evidence="2">DUF6535 domain-containing protein</fullName>
    </recommendedName>
</protein>